<evidence type="ECO:0000256" key="2">
    <source>
        <dbReference type="ARBA" id="ARBA00004533"/>
    </source>
</evidence>
<dbReference type="InterPro" id="IPR033479">
    <property type="entry name" value="dCache_1"/>
</dbReference>
<evidence type="ECO:0000256" key="14">
    <source>
        <dbReference type="ARBA" id="ARBA00023136"/>
    </source>
</evidence>
<keyword evidence="12 15" id="KW-1133">Transmembrane helix</keyword>
<name>A0ABV4N8F9_9VIBR</name>
<evidence type="ECO:0000259" key="16">
    <source>
        <dbReference type="PROSITE" id="PS50109"/>
    </source>
</evidence>
<dbReference type="InterPro" id="IPR036890">
    <property type="entry name" value="HATPase_C_sf"/>
</dbReference>
<evidence type="ECO:0000256" key="13">
    <source>
        <dbReference type="ARBA" id="ARBA00023012"/>
    </source>
</evidence>
<dbReference type="InterPro" id="IPR005467">
    <property type="entry name" value="His_kinase_dom"/>
</dbReference>
<sequence>MLICTEFILNVRPLFFLKSFLMLSLIFGGVGLYATHHIATQYQDKVVSKELKDAANKANLQIESELAKFKQIPNLLRHDPRLLTFLTSNEPKQNLNELLLEWSSQSLADAIYIHDRTGKVIASSNYLKPRTFLGENFAFRPYFSEAIQGNQAQYVALGALSNIRGYFISSPLTVDGEIAGVITVKVSLENIEAILASNSFEIMILDSNKIVFLSTNKRWLYQAFRPLNEAQQFEVNQNRQYGRNTIQIINEFKTLIAPNASVPHSQLLSHHAFKLYPIAVENRDYQVIALKEARIGQIKVLQADFIFLIIYSLLALIAWSWRQTYTAKIALTDLNKHLEHTVDKRTQYLQHSNQQLQKTIFQYQESKLKLKQTEQELTQTAKLAVLGELSASINHEINQPLAALRTYSENSLKLLEMNQTDMVKSNLQKMIELNLSIGEIIARLKVFTRKVNQEEHHVANLHDAVSNATSILSAAMIKQGITLRLSAIPENILLSIHPTELEQVLVNLIHNAAQALNQHPSPQIGIDWYLSNDQCELVIWDNGPGIASEQLPKLFDPFFTTKPEGLGLGLSISKRIIEAYSGEIQAKTRKPSGMQFSLLLTAQTIFNTPNNAPTKINE</sequence>
<evidence type="ECO:0000256" key="11">
    <source>
        <dbReference type="ARBA" id="ARBA00022840"/>
    </source>
</evidence>
<dbReference type="Proteomes" id="UP001570417">
    <property type="component" value="Unassembled WGS sequence"/>
</dbReference>
<dbReference type="InterPro" id="IPR036097">
    <property type="entry name" value="HisK_dim/P_sf"/>
</dbReference>
<keyword evidence="13" id="KW-0902">Two-component regulatory system</keyword>
<dbReference type="CDD" id="cd00082">
    <property type="entry name" value="HisKA"/>
    <property type="match status" value="1"/>
</dbReference>
<comment type="catalytic activity">
    <reaction evidence="1">
        <text>ATP + protein L-histidine = ADP + protein N-phospho-L-histidine.</text>
        <dbReference type="EC" id="2.7.13.3"/>
    </reaction>
</comment>
<comment type="subcellular location">
    <subcellularLocation>
        <location evidence="2">Cell inner membrane</location>
    </subcellularLocation>
    <subcellularLocation>
        <location evidence="3">Cell membrane</location>
        <topology evidence="3">Multi-pass membrane protein</topology>
    </subcellularLocation>
</comment>
<keyword evidence="9" id="KW-0547">Nucleotide-binding</keyword>
<feature type="transmembrane region" description="Helical" evidence="15">
    <location>
        <begin position="15"/>
        <end position="35"/>
    </location>
</feature>
<evidence type="ECO:0000256" key="8">
    <source>
        <dbReference type="ARBA" id="ARBA00022692"/>
    </source>
</evidence>
<proteinExistence type="predicted"/>
<protein>
    <recommendedName>
        <fullName evidence="4">histidine kinase</fullName>
        <ecNumber evidence="4">2.7.13.3</ecNumber>
    </recommendedName>
</protein>
<dbReference type="RefSeq" id="WP_372265093.1">
    <property type="nucleotide sequence ID" value="NZ_JBFRUW010000006.1"/>
</dbReference>
<gene>
    <name evidence="17" type="ORF">AB4566_04565</name>
</gene>
<accession>A0ABV4N8F9</accession>
<dbReference type="GO" id="GO:0005524">
    <property type="term" value="F:ATP binding"/>
    <property type="evidence" value="ECO:0007669"/>
    <property type="project" value="UniProtKB-KW"/>
</dbReference>
<evidence type="ECO:0000256" key="5">
    <source>
        <dbReference type="ARBA" id="ARBA00022475"/>
    </source>
</evidence>
<dbReference type="PANTHER" id="PTHR43065:SF46">
    <property type="entry name" value="C4-DICARBOXYLATE TRANSPORT SENSOR PROTEIN DCTB"/>
    <property type="match status" value="1"/>
</dbReference>
<dbReference type="PIRSF" id="PIRSF036431">
    <property type="entry name" value="STHK_DctB"/>
    <property type="match status" value="1"/>
</dbReference>
<feature type="domain" description="Histidine kinase" evidence="16">
    <location>
        <begin position="392"/>
        <end position="604"/>
    </location>
</feature>
<dbReference type="CDD" id="cd12914">
    <property type="entry name" value="PDC1_DGC_like"/>
    <property type="match status" value="1"/>
</dbReference>
<evidence type="ECO:0000256" key="12">
    <source>
        <dbReference type="ARBA" id="ARBA00022989"/>
    </source>
</evidence>
<dbReference type="EC" id="2.7.13.3" evidence="4"/>
<evidence type="ECO:0000313" key="17">
    <source>
        <dbReference type="EMBL" id="MFA0567543.1"/>
    </source>
</evidence>
<keyword evidence="5" id="KW-1003">Cell membrane</keyword>
<organism evidence="17 18">
    <name type="scientific">Vibrio gallaecicus</name>
    <dbReference type="NCBI Taxonomy" id="552386"/>
    <lineage>
        <taxon>Bacteria</taxon>
        <taxon>Pseudomonadati</taxon>
        <taxon>Pseudomonadota</taxon>
        <taxon>Gammaproteobacteria</taxon>
        <taxon>Vibrionales</taxon>
        <taxon>Vibrionaceae</taxon>
        <taxon>Vibrio</taxon>
    </lineage>
</organism>
<dbReference type="InterPro" id="IPR029151">
    <property type="entry name" value="Sensor-like_sf"/>
</dbReference>
<dbReference type="InterPro" id="IPR003661">
    <property type="entry name" value="HisK_dim/P_dom"/>
</dbReference>
<evidence type="ECO:0000256" key="10">
    <source>
        <dbReference type="ARBA" id="ARBA00022777"/>
    </source>
</evidence>
<comment type="caution">
    <text evidence="17">The sequence shown here is derived from an EMBL/GenBank/DDBJ whole genome shotgun (WGS) entry which is preliminary data.</text>
</comment>
<dbReference type="Gene3D" id="3.30.565.10">
    <property type="entry name" value="Histidine kinase-like ATPase, C-terminal domain"/>
    <property type="match status" value="1"/>
</dbReference>
<dbReference type="PANTHER" id="PTHR43065">
    <property type="entry name" value="SENSOR HISTIDINE KINASE"/>
    <property type="match status" value="1"/>
</dbReference>
<dbReference type="SMART" id="SM00387">
    <property type="entry name" value="HATPase_c"/>
    <property type="match status" value="1"/>
</dbReference>
<dbReference type="SUPFAM" id="SSF55874">
    <property type="entry name" value="ATPase domain of HSP90 chaperone/DNA topoisomerase II/histidine kinase"/>
    <property type="match status" value="1"/>
</dbReference>
<keyword evidence="6" id="KW-0597">Phosphoprotein</keyword>
<evidence type="ECO:0000256" key="9">
    <source>
        <dbReference type="ARBA" id="ARBA00022741"/>
    </source>
</evidence>
<dbReference type="InterPro" id="IPR004358">
    <property type="entry name" value="Sig_transdc_His_kin-like_C"/>
</dbReference>
<dbReference type="Gene3D" id="3.30.450.20">
    <property type="entry name" value="PAS domain"/>
    <property type="match status" value="2"/>
</dbReference>
<evidence type="ECO:0000256" key="7">
    <source>
        <dbReference type="ARBA" id="ARBA00022679"/>
    </source>
</evidence>
<keyword evidence="10" id="KW-0418">Kinase</keyword>
<dbReference type="SMART" id="SM00388">
    <property type="entry name" value="HisKA"/>
    <property type="match status" value="1"/>
</dbReference>
<keyword evidence="18" id="KW-1185">Reference proteome</keyword>
<dbReference type="InterPro" id="IPR017055">
    <property type="entry name" value="Sig_transdc_His_kinase_DctB"/>
</dbReference>
<dbReference type="InterPro" id="IPR003594">
    <property type="entry name" value="HATPase_dom"/>
</dbReference>
<dbReference type="Pfam" id="PF02518">
    <property type="entry name" value="HATPase_c"/>
    <property type="match status" value="1"/>
</dbReference>
<evidence type="ECO:0000256" key="15">
    <source>
        <dbReference type="SAM" id="Phobius"/>
    </source>
</evidence>
<keyword evidence="8 15" id="KW-0812">Transmembrane</keyword>
<dbReference type="SUPFAM" id="SSF103190">
    <property type="entry name" value="Sensory domain-like"/>
    <property type="match status" value="1"/>
</dbReference>
<dbReference type="SUPFAM" id="SSF47384">
    <property type="entry name" value="Homodimeric domain of signal transducing histidine kinase"/>
    <property type="match status" value="1"/>
</dbReference>
<evidence type="ECO:0000256" key="1">
    <source>
        <dbReference type="ARBA" id="ARBA00000085"/>
    </source>
</evidence>
<dbReference type="PRINTS" id="PR00344">
    <property type="entry name" value="BCTRLSENSOR"/>
</dbReference>
<dbReference type="PROSITE" id="PS50109">
    <property type="entry name" value="HIS_KIN"/>
    <property type="match status" value="1"/>
</dbReference>
<evidence type="ECO:0000256" key="3">
    <source>
        <dbReference type="ARBA" id="ARBA00004651"/>
    </source>
</evidence>
<keyword evidence="14 15" id="KW-0472">Membrane</keyword>
<evidence type="ECO:0000256" key="6">
    <source>
        <dbReference type="ARBA" id="ARBA00022553"/>
    </source>
</evidence>
<keyword evidence="11 17" id="KW-0067">ATP-binding</keyword>
<dbReference type="EMBL" id="JBFRUW010000006">
    <property type="protein sequence ID" value="MFA0567543.1"/>
    <property type="molecule type" value="Genomic_DNA"/>
</dbReference>
<dbReference type="Gene3D" id="1.10.287.130">
    <property type="match status" value="1"/>
</dbReference>
<evidence type="ECO:0000313" key="18">
    <source>
        <dbReference type="Proteomes" id="UP001570417"/>
    </source>
</evidence>
<keyword evidence="7" id="KW-0808">Transferase</keyword>
<reference evidence="17 18" key="1">
    <citation type="journal article" date="2024" name="ISME J.">
        <title>Tailless and filamentous prophages are predominant in marine Vibrio.</title>
        <authorList>
            <person name="Steensen K."/>
            <person name="Seneca J."/>
            <person name="Bartlau N."/>
            <person name="Yu X.A."/>
            <person name="Hussain F.A."/>
            <person name="Polz M.F."/>
        </authorList>
    </citation>
    <scope>NUCLEOTIDE SEQUENCE [LARGE SCALE GENOMIC DNA]</scope>
    <source>
        <strain evidence="17 18">10N.222.51.A1</strain>
    </source>
</reference>
<dbReference type="Pfam" id="PF02743">
    <property type="entry name" value="dCache_1"/>
    <property type="match status" value="1"/>
</dbReference>
<evidence type="ECO:0000256" key="4">
    <source>
        <dbReference type="ARBA" id="ARBA00012438"/>
    </source>
</evidence>